<gene>
    <name evidence="1" type="ORF">NP590_14590</name>
</gene>
<accession>A0ABT1TIN5</accession>
<dbReference type="RefSeq" id="WP_256603282.1">
    <property type="nucleotide sequence ID" value="NZ_JANIBJ010000028.1"/>
</dbReference>
<sequence>MESPKKRVPSVSPVINKGIRYEVLKGAKSRGFSQNGGIIAAINESDGKELWTLTVYATSYDQAEETDVQDIFITRMTLGADGQSLEIENERKKKYVVTLSDQTVTEQ</sequence>
<evidence type="ECO:0008006" key="3">
    <source>
        <dbReference type="Google" id="ProtNLM"/>
    </source>
</evidence>
<dbReference type="EMBL" id="JANIBJ010000028">
    <property type="protein sequence ID" value="MCQ8105340.1"/>
    <property type="molecule type" value="Genomic_DNA"/>
</dbReference>
<reference evidence="1 2" key="1">
    <citation type="submission" date="2022-07" db="EMBL/GenBank/DDBJ databases">
        <title>Methylomonas rivi sp. nov., Methylomonas rosea sp. nov., Methylomonas aureus sp. nov. and Methylomonas subterranea sp. nov., four novel methanotrophs isolated from a freshwater creek and the deep terrestrial subsurface.</title>
        <authorList>
            <person name="Abin C."/>
            <person name="Sankaranarayanan K."/>
            <person name="Garner C."/>
            <person name="Sindelar R."/>
            <person name="Kotary K."/>
            <person name="Garner R."/>
            <person name="Barclay S."/>
            <person name="Lawson P."/>
            <person name="Krumholz L."/>
        </authorList>
    </citation>
    <scope>NUCLEOTIDE SEQUENCE [LARGE SCALE GENOMIC DNA]</scope>
    <source>
        <strain evidence="1 2">SURF-2</strain>
    </source>
</reference>
<proteinExistence type="predicted"/>
<dbReference type="Proteomes" id="UP001524499">
    <property type="component" value="Unassembled WGS sequence"/>
</dbReference>
<organism evidence="1 2">
    <name type="scientific">Methylomonas subterranea</name>
    <dbReference type="NCBI Taxonomy" id="2952225"/>
    <lineage>
        <taxon>Bacteria</taxon>
        <taxon>Pseudomonadati</taxon>
        <taxon>Pseudomonadota</taxon>
        <taxon>Gammaproteobacteria</taxon>
        <taxon>Methylococcales</taxon>
        <taxon>Methylococcaceae</taxon>
        <taxon>Methylomonas</taxon>
    </lineage>
</organism>
<keyword evidence="2" id="KW-1185">Reference proteome</keyword>
<name>A0ABT1TIN5_9GAMM</name>
<evidence type="ECO:0000313" key="1">
    <source>
        <dbReference type="EMBL" id="MCQ8105340.1"/>
    </source>
</evidence>
<protein>
    <recommendedName>
        <fullName evidence="3">Proteinase inhibitor I42 chagasin domain-containing protein</fullName>
    </recommendedName>
</protein>
<evidence type="ECO:0000313" key="2">
    <source>
        <dbReference type="Proteomes" id="UP001524499"/>
    </source>
</evidence>
<comment type="caution">
    <text evidence="1">The sequence shown here is derived from an EMBL/GenBank/DDBJ whole genome shotgun (WGS) entry which is preliminary data.</text>
</comment>